<dbReference type="Gene3D" id="3.40.50.10140">
    <property type="entry name" value="Toll/interleukin-1 receptor homology (TIR) domain"/>
    <property type="match status" value="1"/>
</dbReference>
<protein>
    <recommendedName>
        <fullName evidence="2">TIR domain-containing protein</fullName>
    </recommendedName>
</protein>
<reference evidence="3 4" key="1">
    <citation type="journal article" date="2018" name="Syst. Appl. Microbiol.">
        <title>Agrobacterium rosae sp. nov., isolated from galls on different agricultural crops.</title>
        <authorList>
            <person name="Kuzmanovic N."/>
            <person name="Pulawska J."/>
            <person name="Smalla K."/>
            <person name="Nesme X."/>
        </authorList>
    </citation>
    <scope>NUCLEOTIDE SEQUENCE [LARGE SCALE GENOMIC DNA]</scope>
    <source>
        <strain evidence="3 4">NCPPB 1650</strain>
    </source>
</reference>
<dbReference type="InterPro" id="IPR000157">
    <property type="entry name" value="TIR_dom"/>
</dbReference>
<dbReference type="SUPFAM" id="SSF52200">
    <property type="entry name" value="Toll/Interleukin receptor TIR domain"/>
    <property type="match status" value="1"/>
</dbReference>
<feature type="domain" description="TIR" evidence="2">
    <location>
        <begin position="1"/>
        <end position="148"/>
    </location>
</feature>
<evidence type="ECO:0000256" key="1">
    <source>
        <dbReference type="SAM" id="MobiDB-lite"/>
    </source>
</evidence>
<gene>
    <name evidence="3" type="ORF">CPJ18_11045</name>
</gene>
<sequence length="176" mass="20192">MALTAFISYSHADERYLDRLHKHMSLLQHDGDIETWTDHRIVPGAKLNDSVMTALETSDLFIALVSPDYLASNYCYEKEFQEALRRAEVGELHIVPVILEPCDWLGTCSASRSRRPLRRRRSPACCAWPWSTRPICRGWSARRPTGRPASNPISRRWTTVPRRSPTTLSRALSRSE</sequence>
<proteinExistence type="predicted"/>
<dbReference type="Pfam" id="PF13676">
    <property type="entry name" value="TIR_2"/>
    <property type="match status" value="1"/>
</dbReference>
<feature type="compositionally biased region" description="Polar residues" evidence="1">
    <location>
        <begin position="164"/>
        <end position="176"/>
    </location>
</feature>
<feature type="region of interest" description="Disordered" evidence="1">
    <location>
        <begin position="141"/>
        <end position="176"/>
    </location>
</feature>
<accession>A0AAE5RXA9</accession>
<dbReference type="Proteomes" id="UP000237447">
    <property type="component" value="Unassembled WGS sequence"/>
</dbReference>
<organism evidence="3 4">
    <name type="scientific">Agrobacterium rosae</name>
    <dbReference type="NCBI Taxonomy" id="1972867"/>
    <lineage>
        <taxon>Bacteria</taxon>
        <taxon>Pseudomonadati</taxon>
        <taxon>Pseudomonadota</taxon>
        <taxon>Alphaproteobacteria</taxon>
        <taxon>Hyphomicrobiales</taxon>
        <taxon>Rhizobiaceae</taxon>
        <taxon>Rhizobium/Agrobacterium group</taxon>
        <taxon>Agrobacterium</taxon>
    </lineage>
</organism>
<dbReference type="AlphaFoldDB" id="A0AAE5RXA9"/>
<name>A0AAE5RXA9_9HYPH</name>
<dbReference type="GO" id="GO:0007165">
    <property type="term" value="P:signal transduction"/>
    <property type="evidence" value="ECO:0007669"/>
    <property type="project" value="InterPro"/>
</dbReference>
<evidence type="ECO:0000313" key="3">
    <source>
        <dbReference type="EMBL" id="POO51105.1"/>
    </source>
</evidence>
<dbReference type="InterPro" id="IPR035897">
    <property type="entry name" value="Toll_tir_struct_dom_sf"/>
</dbReference>
<dbReference type="SMART" id="SM00255">
    <property type="entry name" value="TIR"/>
    <property type="match status" value="1"/>
</dbReference>
<dbReference type="EMBL" id="NXEJ01000006">
    <property type="protein sequence ID" value="POO51105.1"/>
    <property type="molecule type" value="Genomic_DNA"/>
</dbReference>
<evidence type="ECO:0000259" key="2">
    <source>
        <dbReference type="PROSITE" id="PS50104"/>
    </source>
</evidence>
<dbReference type="PROSITE" id="PS50104">
    <property type="entry name" value="TIR"/>
    <property type="match status" value="1"/>
</dbReference>
<evidence type="ECO:0000313" key="4">
    <source>
        <dbReference type="Proteomes" id="UP000237447"/>
    </source>
</evidence>
<comment type="caution">
    <text evidence="3">The sequence shown here is derived from an EMBL/GenBank/DDBJ whole genome shotgun (WGS) entry which is preliminary data.</text>
</comment>